<dbReference type="GO" id="GO:0043755">
    <property type="term" value="F:alpha-ribazole phosphatase activity"/>
    <property type="evidence" value="ECO:0007669"/>
    <property type="project" value="UniProtKB-UniRule"/>
</dbReference>
<feature type="active site" description="Tele-phosphohistidine intermediate" evidence="3">
    <location>
        <position position="8"/>
    </location>
</feature>
<feature type="binding site" evidence="4">
    <location>
        <position position="57"/>
    </location>
    <ligand>
        <name>substrate</name>
    </ligand>
</feature>
<dbReference type="NCBIfam" id="TIGR03162">
    <property type="entry name" value="ribazole_cobC"/>
    <property type="match status" value="1"/>
</dbReference>
<dbReference type="Pfam" id="PF00300">
    <property type="entry name" value="His_Phos_1"/>
    <property type="match status" value="1"/>
</dbReference>
<evidence type="ECO:0000256" key="2">
    <source>
        <dbReference type="NCBIfam" id="TIGR03162"/>
    </source>
</evidence>
<dbReference type="SUPFAM" id="SSF53254">
    <property type="entry name" value="Phosphoglycerate mutase-like"/>
    <property type="match status" value="1"/>
</dbReference>
<reference evidence="5 6" key="1">
    <citation type="submission" date="2016-11" db="EMBL/GenBank/DDBJ databases">
        <authorList>
            <person name="Jaros S."/>
            <person name="Januszkiewicz K."/>
            <person name="Wedrychowicz H."/>
        </authorList>
    </citation>
    <scope>NUCLEOTIDE SEQUENCE [LARGE SCALE GENOMIC DNA]</scope>
    <source>
        <strain evidence="5 6">DSM 8605</strain>
    </source>
</reference>
<name>A0A1M5WCH9_9CLOT</name>
<dbReference type="Gene3D" id="3.40.50.1240">
    <property type="entry name" value="Phosphoglycerate mutase-like"/>
    <property type="match status" value="1"/>
</dbReference>
<keyword evidence="6" id="KW-1185">Reference proteome</keyword>
<dbReference type="STRING" id="1121316.SAMN02745207_02825"/>
<dbReference type="Proteomes" id="UP000184447">
    <property type="component" value="Unassembled WGS sequence"/>
</dbReference>
<evidence type="ECO:0000256" key="3">
    <source>
        <dbReference type="PIRSR" id="PIRSR613078-1"/>
    </source>
</evidence>
<feature type="binding site" evidence="4">
    <location>
        <begin position="7"/>
        <end position="14"/>
    </location>
    <ligand>
        <name>substrate</name>
    </ligand>
</feature>
<dbReference type="EC" id="3.1.3.73" evidence="2"/>
<evidence type="ECO:0000313" key="6">
    <source>
        <dbReference type="Proteomes" id="UP000184447"/>
    </source>
</evidence>
<dbReference type="InterPro" id="IPR017578">
    <property type="entry name" value="Ribazole_CobC"/>
</dbReference>
<dbReference type="GO" id="GO:0045820">
    <property type="term" value="P:negative regulation of glycolytic process"/>
    <property type="evidence" value="ECO:0007669"/>
    <property type="project" value="TreeGrafter"/>
</dbReference>
<gene>
    <name evidence="5" type="ORF">SAMN02745207_02825</name>
</gene>
<dbReference type="PANTHER" id="PTHR46517:SF1">
    <property type="entry name" value="FRUCTOSE-2,6-BISPHOSPHATASE TIGAR"/>
    <property type="match status" value="1"/>
</dbReference>
<keyword evidence="1" id="KW-0378">Hydrolase</keyword>
<dbReference type="GO" id="GO:0005829">
    <property type="term" value="C:cytosol"/>
    <property type="evidence" value="ECO:0007669"/>
    <property type="project" value="TreeGrafter"/>
</dbReference>
<dbReference type="GO" id="GO:0004331">
    <property type="term" value="F:fructose-2,6-bisphosphate 2-phosphatase activity"/>
    <property type="evidence" value="ECO:0007669"/>
    <property type="project" value="TreeGrafter"/>
</dbReference>
<dbReference type="EMBL" id="FQXM01000016">
    <property type="protein sequence ID" value="SHH85225.1"/>
    <property type="molecule type" value="Genomic_DNA"/>
</dbReference>
<feature type="active site" description="Proton donor/acceptor" evidence="3">
    <location>
        <position position="80"/>
    </location>
</feature>
<evidence type="ECO:0000256" key="4">
    <source>
        <dbReference type="PIRSR" id="PIRSR613078-2"/>
    </source>
</evidence>
<protein>
    <recommendedName>
        <fullName evidence="2">Alpha-ribazole phosphatase</fullName>
        <ecNumber evidence="2">3.1.3.73</ecNumber>
    </recommendedName>
</protein>
<sequence length="193" mass="23258">MNIYLVRHGETYENSKKLYYGKIDAMLNEDGKDEMSKVRKYLSEINFDKVYVSERKRTKESAEIIVNNTVNFIVDERINELNFGEFEGKSYEELLEKYPDECEEWRKDWKNFTPSNGESYKMMYNRVREFIYDIEKEKCDNILIVTHGGVIKTFYSFIMDENLDTFWKFSCSNGCVAHIKYEYGNWFIEEIRK</sequence>
<evidence type="ECO:0000313" key="5">
    <source>
        <dbReference type="EMBL" id="SHH85225.1"/>
    </source>
</evidence>
<dbReference type="OrthoDB" id="7925971at2"/>
<dbReference type="SMART" id="SM00855">
    <property type="entry name" value="PGAM"/>
    <property type="match status" value="1"/>
</dbReference>
<dbReference type="RefSeq" id="WP_073339067.1">
    <property type="nucleotide sequence ID" value="NZ_FQXM01000016.1"/>
</dbReference>
<dbReference type="PIRSF" id="PIRSF000709">
    <property type="entry name" value="6PFK_2-Ptase"/>
    <property type="match status" value="1"/>
</dbReference>
<dbReference type="CDD" id="cd07067">
    <property type="entry name" value="HP_PGM_like"/>
    <property type="match status" value="1"/>
</dbReference>
<dbReference type="PANTHER" id="PTHR46517">
    <property type="entry name" value="FRUCTOSE-2,6-BISPHOSPHATASE TIGAR"/>
    <property type="match status" value="1"/>
</dbReference>
<accession>A0A1M5WCH9</accession>
<dbReference type="GO" id="GO:0009236">
    <property type="term" value="P:cobalamin biosynthetic process"/>
    <property type="evidence" value="ECO:0007669"/>
    <property type="project" value="UniProtKB-UniRule"/>
</dbReference>
<dbReference type="GO" id="GO:0043456">
    <property type="term" value="P:regulation of pentose-phosphate shunt"/>
    <property type="evidence" value="ECO:0007669"/>
    <property type="project" value="TreeGrafter"/>
</dbReference>
<evidence type="ECO:0000256" key="1">
    <source>
        <dbReference type="ARBA" id="ARBA00022801"/>
    </source>
</evidence>
<dbReference type="AlphaFoldDB" id="A0A1M5WCH9"/>
<dbReference type="InterPro" id="IPR029033">
    <property type="entry name" value="His_PPase_superfam"/>
</dbReference>
<dbReference type="InterPro" id="IPR051695">
    <property type="entry name" value="Phosphoglycerate_Mutase"/>
</dbReference>
<organism evidence="5 6">
    <name type="scientific">Clostridium grantii DSM 8605</name>
    <dbReference type="NCBI Taxonomy" id="1121316"/>
    <lineage>
        <taxon>Bacteria</taxon>
        <taxon>Bacillati</taxon>
        <taxon>Bacillota</taxon>
        <taxon>Clostridia</taxon>
        <taxon>Eubacteriales</taxon>
        <taxon>Clostridiaceae</taxon>
        <taxon>Clostridium</taxon>
    </lineage>
</organism>
<dbReference type="InterPro" id="IPR013078">
    <property type="entry name" value="His_Pase_superF_clade-1"/>
</dbReference>
<proteinExistence type="predicted"/>